<organism evidence="5 6">
    <name type="scientific">Genlisea aurea</name>
    <dbReference type="NCBI Taxonomy" id="192259"/>
    <lineage>
        <taxon>Eukaryota</taxon>
        <taxon>Viridiplantae</taxon>
        <taxon>Streptophyta</taxon>
        <taxon>Embryophyta</taxon>
        <taxon>Tracheophyta</taxon>
        <taxon>Spermatophyta</taxon>
        <taxon>Magnoliopsida</taxon>
        <taxon>eudicotyledons</taxon>
        <taxon>Gunneridae</taxon>
        <taxon>Pentapetalae</taxon>
        <taxon>asterids</taxon>
        <taxon>lamiids</taxon>
        <taxon>Lamiales</taxon>
        <taxon>Lentibulariaceae</taxon>
        <taxon>Genlisea</taxon>
    </lineage>
</organism>
<dbReference type="AlphaFoldDB" id="S8C234"/>
<gene>
    <name evidence="5" type="ORF">M569_13994</name>
</gene>
<dbReference type="InterPro" id="IPR051348">
    <property type="entry name" value="U-box_ubiquitin_ligases"/>
</dbReference>
<evidence type="ECO:0000256" key="2">
    <source>
        <dbReference type="ARBA" id="ARBA00012483"/>
    </source>
</evidence>
<dbReference type="Pfam" id="PF00582">
    <property type="entry name" value="Usp"/>
    <property type="match status" value="1"/>
</dbReference>
<keyword evidence="6" id="KW-1185">Reference proteome</keyword>
<evidence type="ECO:0000256" key="1">
    <source>
        <dbReference type="ARBA" id="ARBA00000900"/>
    </source>
</evidence>
<dbReference type="InterPro" id="IPR006016">
    <property type="entry name" value="UspA"/>
</dbReference>
<dbReference type="EC" id="2.3.2.27" evidence="2"/>
<protein>
    <recommendedName>
        <fullName evidence="2">RING-type E3 ubiquitin transferase</fullName>
        <ecNumber evidence="2">2.3.2.27</ecNumber>
    </recommendedName>
</protein>
<name>S8C234_9LAMI</name>
<dbReference type="EMBL" id="AUSU01007288">
    <property type="protein sequence ID" value="EPS60810.1"/>
    <property type="molecule type" value="Genomic_DNA"/>
</dbReference>
<evidence type="ECO:0000259" key="4">
    <source>
        <dbReference type="Pfam" id="PF00582"/>
    </source>
</evidence>
<sequence length="139" mass="15021">MWLPGAKASIVGRKAGGRNGLVAVAIDKDKGSQHALKWANENLLSRGRTVILIHVINRPSSAGGGGNNFDIVNGVNKQSLDKATKELFLTFHCFCTRKDIHCFDVILEDTDVAKALTEYVAHAAIENLVLGASRHGFIK</sequence>
<accession>S8C234</accession>
<reference evidence="5 6" key="1">
    <citation type="journal article" date="2013" name="BMC Genomics">
        <title>The miniature genome of a carnivorous plant Genlisea aurea contains a low number of genes and short non-coding sequences.</title>
        <authorList>
            <person name="Leushkin E.V."/>
            <person name="Sutormin R.A."/>
            <person name="Nabieva E.R."/>
            <person name="Penin A.A."/>
            <person name="Kondrashov A.S."/>
            <person name="Logacheva M.D."/>
        </authorList>
    </citation>
    <scope>NUCLEOTIDE SEQUENCE [LARGE SCALE GENOMIC DNA]</scope>
</reference>
<dbReference type="Gene3D" id="3.40.50.620">
    <property type="entry name" value="HUPs"/>
    <property type="match status" value="1"/>
</dbReference>
<dbReference type="GO" id="GO:0061630">
    <property type="term" value="F:ubiquitin protein ligase activity"/>
    <property type="evidence" value="ECO:0007669"/>
    <property type="project" value="UniProtKB-EC"/>
</dbReference>
<comment type="catalytic activity">
    <reaction evidence="1">
        <text>S-ubiquitinyl-[E2 ubiquitin-conjugating enzyme]-L-cysteine + [acceptor protein]-L-lysine = [E2 ubiquitin-conjugating enzyme]-L-cysteine + N(6)-ubiquitinyl-[acceptor protein]-L-lysine.</text>
        <dbReference type="EC" id="2.3.2.27"/>
    </reaction>
</comment>
<keyword evidence="3" id="KW-0833">Ubl conjugation pathway</keyword>
<dbReference type="InterPro" id="IPR014729">
    <property type="entry name" value="Rossmann-like_a/b/a_fold"/>
</dbReference>
<dbReference type="PANTHER" id="PTHR45647:SF84">
    <property type="entry name" value="U-BOX DOMAIN-CONTAINING PROTEIN 35-LIKE"/>
    <property type="match status" value="1"/>
</dbReference>
<dbReference type="PANTHER" id="PTHR45647">
    <property type="entry name" value="OS02G0152300 PROTEIN"/>
    <property type="match status" value="1"/>
</dbReference>
<evidence type="ECO:0000313" key="6">
    <source>
        <dbReference type="Proteomes" id="UP000015453"/>
    </source>
</evidence>
<dbReference type="Proteomes" id="UP000015453">
    <property type="component" value="Unassembled WGS sequence"/>
</dbReference>
<evidence type="ECO:0000256" key="3">
    <source>
        <dbReference type="ARBA" id="ARBA00022786"/>
    </source>
</evidence>
<proteinExistence type="predicted"/>
<dbReference type="OrthoDB" id="786795at2759"/>
<dbReference type="SUPFAM" id="SSF52402">
    <property type="entry name" value="Adenine nucleotide alpha hydrolases-like"/>
    <property type="match status" value="1"/>
</dbReference>
<evidence type="ECO:0000313" key="5">
    <source>
        <dbReference type="EMBL" id="EPS60810.1"/>
    </source>
</evidence>
<feature type="domain" description="UspA" evidence="4">
    <location>
        <begin position="22"/>
        <end position="138"/>
    </location>
</feature>
<comment type="caution">
    <text evidence="5">The sequence shown here is derived from an EMBL/GenBank/DDBJ whole genome shotgun (WGS) entry which is preliminary data.</text>
</comment>